<keyword evidence="1" id="KW-0732">Signal</keyword>
<sequence>MKRLKDIALLTLLAGGSTAALAAGPTAELKVTGRISPPVCTVALASNGVVDYGTRMHGTTWTTDLKLQERTLANAFTITCDSPTAIGVAFTNNRVPSNGGNAAATNAAQGVIAAGANGGWGLGLDASGNKVGGYTSSVGNATVDGTAARWILKSAQGEIKNNWAQVAGDEGGAADSRAYAFSSDGTALAIGQVFKADYSVAASVAPRDKLDLSQAVNLDGSVTLQVNYL</sequence>
<dbReference type="OrthoDB" id="8584040at2"/>
<proteinExistence type="predicted"/>
<dbReference type="EMBL" id="CP017757">
    <property type="protein sequence ID" value="AQV93054.1"/>
    <property type="molecule type" value="Genomic_DNA"/>
</dbReference>
<dbReference type="KEGG" id="cuh:BJN34_03980"/>
<dbReference type="Proteomes" id="UP000189627">
    <property type="component" value="Chromosome 1"/>
</dbReference>
<gene>
    <name evidence="2" type="ORF">BJN34_03980</name>
</gene>
<evidence type="ECO:0000313" key="3">
    <source>
        <dbReference type="Proteomes" id="UP000189627"/>
    </source>
</evidence>
<name>A0A1U9UK21_CUPNE</name>
<dbReference type="RefSeq" id="WP_078195463.1">
    <property type="nucleotide sequence ID" value="NZ_CP017757.2"/>
</dbReference>
<reference evidence="3" key="1">
    <citation type="submission" date="2017-02" db="EMBL/GenBank/DDBJ databases">
        <title>Complete genome sequence of Cupriavidus necator strain NH9, a 3-chlorobenzoate degrader.</title>
        <authorList>
            <person name="Moriuchi R."/>
            <person name="Dohra H."/>
            <person name="Ogawa N."/>
        </authorList>
    </citation>
    <scope>NUCLEOTIDE SEQUENCE [LARGE SCALE GENOMIC DNA]</scope>
    <source>
        <strain evidence="3">NH9</strain>
    </source>
</reference>
<evidence type="ECO:0000313" key="2">
    <source>
        <dbReference type="EMBL" id="AQV93054.1"/>
    </source>
</evidence>
<dbReference type="AlphaFoldDB" id="A0A1U9UK21"/>
<evidence type="ECO:0000256" key="1">
    <source>
        <dbReference type="SAM" id="SignalP"/>
    </source>
</evidence>
<protein>
    <submittedName>
        <fullName evidence="2">DUF1120 domain-containing protein</fullName>
    </submittedName>
</protein>
<dbReference type="InterPro" id="IPR010546">
    <property type="entry name" value="DUF1120"/>
</dbReference>
<organism evidence="2 3">
    <name type="scientific">Cupriavidus necator</name>
    <name type="common">Alcaligenes eutrophus</name>
    <name type="synonym">Ralstonia eutropha</name>
    <dbReference type="NCBI Taxonomy" id="106590"/>
    <lineage>
        <taxon>Bacteria</taxon>
        <taxon>Pseudomonadati</taxon>
        <taxon>Pseudomonadota</taxon>
        <taxon>Betaproteobacteria</taxon>
        <taxon>Burkholderiales</taxon>
        <taxon>Burkholderiaceae</taxon>
        <taxon>Cupriavidus</taxon>
    </lineage>
</organism>
<feature type="signal peptide" evidence="1">
    <location>
        <begin position="1"/>
        <end position="22"/>
    </location>
</feature>
<feature type="chain" id="PRO_5013024821" evidence="1">
    <location>
        <begin position="23"/>
        <end position="229"/>
    </location>
</feature>
<accession>A0A1U9UK21</accession>
<dbReference type="Pfam" id="PF06551">
    <property type="entry name" value="DUF1120"/>
    <property type="match status" value="1"/>
</dbReference>